<dbReference type="GO" id="GO:0003824">
    <property type="term" value="F:catalytic activity"/>
    <property type="evidence" value="ECO:0007669"/>
    <property type="project" value="InterPro"/>
</dbReference>
<comment type="caution">
    <text evidence="2">The sequence shown here is derived from an EMBL/GenBank/DDBJ whole genome shotgun (WGS) entry which is preliminary data.</text>
</comment>
<gene>
    <name evidence="2" type="ORF">NUM_43680</name>
</gene>
<accession>A0A8J4AD08</accession>
<feature type="region of interest" description="Disordered" evidence="1">
    <location>
        <begin position="349"/>
        <end position="373"/>
    </location>
</feature>
<organism evidence="2 3">
    <name type="scientific">Actinocatenispora comari</name>
    <dbReference type="NCBI Taxonomy" id="2807577"/>
    <lineage>
        <taxon>Bacteria</taxon>
        <taxon>Bacillati</taxon>
        <taxon>Actinomycetota</taxon>
        <taxon>Actinomycetes</taxon>
        <taxon>Micromonosporales</taxon>
        <taxon>Micromonosporaceae</taxon>
        <taxon>Actinocatenispora</taxon>
    </lineage>
</organism>
<protein>
    <recommendedName>
        <fullName evidence="4">Amidoligase enzyme</fullName>
    </recommendedName>
</protein>
<dbReference type="InterPro" id="IPR014746">
    <property type="entry name" value="Gln_synth/guanido_kin_cat_dom"/>
</dbReference>
<evidence type="ECO:0000313" key="3">
    <source>
        <dbReference type="Proteomes" id="UP000614996"/>
    </source>
</evidence>
<name>A0A8J4AD08_9ACTN</name>
<evidence type="ECO:0000313" key="2">
    <source>
        <dbReference type="EMBL" id="GIL29114.1"/>
    </source>
</evidence>
<dbReference type="AlphaFoldDB" id="A0A8J4AD08"/>
<dbReference type="SUPFAM" id="SSF55931">
    <property type="entry name" value="Glutamine synthetase/guanido kinase"/>
    <property type="match status" value="1"/>
</dbReference>
<sequence length="373" mass="41699">MTTVCTIPQPEHPIGPDALDRRRCVCRHCRQQLETCTGCRTVHHLDQPCLVCTTCQRCGEAHRPDAGIITARGSRICSGCAVRFYQRCTDCESWNRIGDRCGHCDTPPPQLIHPYSYTPTPVFHGDGPLYLGVELEIDAAPERVRELARIATTGLGTQGYLKYDATVSGFEIVTHPMSHAYATRQFPWSLLPELAAAGAQTSPNTGMHVHLSRAGFDGDPHLYRWMKLIYRNPRPVQRLARRQSDYARFSTDERAGVADIVKGTARGYGHAAVNTLHADTIELRVFAASLDPATVRAALGFAAATVDYTRHHQPAPPRDRIWEWQHFARWVTRHGGYPELAAHLAYHTPPHTSQHTDQRAVRQLSAPRQGRRA</sequence>
<keyword evidence="3" id="KW-1185">Reference proteome</keyword>
<proteinExistence type="predicted"/>
<dbReference type="Proteomes" id="UP000614996">
    <property type="component" value="Unassembled WGS sequence"/>
</dbReference>
<evidence type="ECO:0000256" key="1">
    <source>
        <dbReference type="SAM" id="MobiDB-lite"/>
    </source>
</evidence>
<evidence type="ECO:0008006" key="4">
    <source>
        <dbReference type="Google" id="ProtNLM"/>
    </source>
</evidence>
<reference evidence="3" key="1">
    <citation type="journal article" date="2021" name="Int. J. Syst. Evol. Microbiol.">
        <title>Actinocatenispora comari sp. nov., an endophytic actinomycete isolated from aerial parts of Comarum salesowianum.</title>
        <authorList>
            <person name="Oyunbileg N."/>
            <person name="Iizaka Y."/>
            <person name="Hamada M."/>
            <person name="Davaapurev B.O."/>
            <person name="Fukumoto A."/>
            <person name="Tsetseg B."/>
            <person name="Kato F."/>
            <person name="Tamura T."/>
            <person name="Batkhuu J."/>
            <person name="Anzai Y."/>
        </authorList>
    </citation>
    <scope>NUCLEOTIDE SEQUENCE [LARGE SCALE GENOMIC DNA]</scope>
    <source>
        <strain evidence="3">NUM-2625</strain>
    </source>
</reference>
<dbReference type="EMBL" id="BOPO01000084">
    <property type="protein sequence ID" value="GIL29114.1"/>
    <property type="molecule type" value="Genomic_DNA"/>
</dbReference>